<dbReference type="OrthoDB" id="6975896at2"/>
<name>A0A1N6Y510_9PSED</name>
<feature type="region of interest" description="Disordered" evidence="1">
    <location>
        <begin position="206"/>
        <end position="228"/>
    </location>
</feature>
<evidence type="ECO:0000256" key="1">
    <source>
        <dbReference type="SAM" id="MobiDB-lite"/>
    </source>
</evidence>
<dbReference type="Gene3D" id="3.40.630.30">
    <property type="match status" value="1"/>
</dbReference>
<accession>A0A1N6Y510</accession>
<dbReference type="EMBL" id="FTMC01000014">
    <property type="protein sequence ID" value="SIR09637.1"/>
    <property type="molecule type" value="Genomic_DNA"/>
</dbReference>
<dbReference type="Proteomes" id="UP000186079">
    <property type="component" value="Unassembled WGS sequence"/>
</dbReference>
<sequence length="228" mass="26698">MKLQELNRKLRRKGWMGTLRLFRERFIYAHNELHWFARELSQTPMKLPRRHAWRYVDISPRLLPAFRRHFPEQVGVMADLLAQPDLHGYAALDSFGDVCAFMWISPRDYYDGHYFRSWFPVTPGDAYLFALEIAPTHRGSALFLGGQDYLWQLLGSRGYKRAVAVVDCRNRIMLRLMERLGFREDGRKVHAHTFFGGLRFTVQPARPQPPIPVERPGLLPSGKSSGWW</sequence>
<evidence type="ECO:0000313" key="3">
    <source>
        <dbReference type="Proteomes" id="UP000186079"/>
    </source>
</evidence>
<evidence type="ECO:0000313" key="2">
    <source>
        <dbReference type="EMBL" id="SIR09637.1"/>
    </source>
</evidence>
<dbReference type="AlphaFoldDB" id="A0A1N6Y510"/>
<protein>
    <recommendedName>
        <fullName evidence="4">N-acetyltransferase domain-containing protein</fullName>
    </recommendedName>
</protein>
<dbReference type="SUPFAM" id="SSF55729">
    <property type="entry name" value="Acyl-CoA N-acyltransferases (Nat)"/>
    <property type="match status" value="1"/>
</dbReference>
<evidence type="ECO:0008006" key="4">
    <source>
        <dbReference type="Google" id="ProtNLM"/>
    </source>
</evidence>
<organism evidence="2 3">
    <name type="scientific">Pseudomonas flexibilis</name>
    <dbReference type="NCBI Taxonomy" id="706570"/>
    <lineage>
        <taxon>Bacteria</taxon>
        <taxon>Pseudomonadati</taxon>
        <taxon>Pseudomonadota</taxon>
        <taxon>Gammaproteobacteria</taxon>
        <taxon>Pseudomonadales</taxon>
        <taxon>Pseudomonadaceae</taxon>
        <taxon>Pseudomonas</taxon>
    </lineage>
</organism>
<dbReference type="InterPro" id="IPR016181">
    <property type="entry name" value="Acyl_CoA_acyltransferase"/>
</dbReference>
<dbReference type="RefSeq" id="WP_052199848.1">
    <property type="nucleotide sequence ID" value="NZ_FMUP01000004.1"/>
</dbReference>
<reference evidence="2 3" key="1">
    <citation type="submission" date="2017-01" db="EMBL/GenBank/DDBJ databases">
        <authorList>
            <person name="Mah S.A."/>
            <person name="Swanson W.J."/>
            <person name="Moy G.W."/>
            <person name="Vacquier V.D."/>
        </authorList>
    </citation>
    <scope>NUCLEOTIDE SEQUENCE [LARGE SCALE GENOMIC DNA]</scope>
    <source>
        <strain evidence="2 3">ATCC 29606</strain>
    </source>
</reference>
<proteinExistence type="predicted"/>
<gene>
    <name evidence="2" type="ORF">SAMN05421672_11498</name>
</gene>